<comment type="caution">
    <text evidence="3">The sequence shown here is derived from an EMBL/GenBank/DDBJ whole genome shotgun (WGS) entry which is preliminary data.</text>
</comment>
<feature type="compositionally biased region" description="Low complexity" evidence="1">
    <location>
        <begin position="57"/>
        <end position="66"/>
    </location>
</feature>
<keyword evidence="2" id="KW-0812">Transmembrane</keyword>
<dbReference type="EMBL" id="JAAARO010000011">
    <property type="protein sequence ID" value="KAF5740912.1"/>
    <property type="molecule type" value="Genomic_DNA"/>
</dbReference>
<dbReference type="AlphaFoldDB" id="A0A7J7D3K6"/>
<dbReference type="PANTHER" id="PTHR37206">
    <property type="entry name" value="TRANSMEMBRANE PROTEIN"/>
    <property type="match status" value="1"/>
</dbReference>
<reference evidence="3 4" key="1">
    <citation type="journal article" date="2020" name="Nat. Commun.">
        <title>Genome of Tripterygium wilfordii and identification of cytochrome P450 involved in triptolide biosynthesis.</title>
        <authorList>
            <person name="Tu L."/>
            <person name="Su P."/>
            <person name="Zhang Z."/>
            <person name="Gao L."/>
            <person name="Wang J."/>
            <person name="Hu T."/>
            <person name="Zhou J."/>
            <person name="Zhang Y."/>
            <person name="Zhao Y."/>
            <person name="Liu Y."/>
            <person name="Song Y."/>
            <person name="Tong Y."/>
            <person name="Lu Y."/>
            <person name="Yang J."/>
            <person name="Xu C."/>
            <person name="Jia M."/>
            <person name="Peters R.J."/>
            <person name="Huang L."/>
            <person name="Gao W."/>
        </authorList>
    </citation>
    <scope>NUCLEOTIDE SEQUENCE [LARGE SCALE GENOMIC DNA]</scope>
    <source>
        <strain evidence="4">cv. XIE 37</strain>
        <tissue evidence="3">Leaf</tissue>
    </source>
</reference>
<dbReference type="PANTHER" id="PTHR37206:SF4">
    <property type="entry name" value="TRANSMEMBRANE PROTEIN"/>
    <property type="match status" value="1"/>
</dbReference>
<dbReference type="Proteomes" id="UP000593562">
    <property type="component" value="Unassembled WGS sequence"/>
</dbReference>
<protein>
    <recommendedName>
        <fullName evidence="5">Transmembrane protein</fullName>
    </recommendedName>
</protein>
<evidence type="ECO:0000256" key="1">
    <source>
        <dbReference type="SAM" id="MobiDB-lite"/>
    </source>
</evidence>
<evidence type="ECO:0008006" key="5">
    <source>
        <dbReference type="Google" id="ProtNLM"/>
    </source>
</evidence>
<evidence type="ECO:0000313" key="4">
    <source>
        <dbReference type="Proteomes" id="UP000593562"/>
    </source>
</evidence>
<organism evidence="3 4">
    <name type="scientific">Tripterygium wilfordii</name>
    <name type="common">Thunder God vine</name>
    <dbReference type="NCBI Taxonomy" id="458696"/>
    <lineage>
        <taxon>Eukaryota</taxon>
        <taxon>Viridiplantae</taxon>
        <taxon>Streptophyta</taxon>
        <taxon>Embryophyta</taxon>
        <taxon>Tracheophyta</taxon>
        <taxon>Spermatophyta</taxon>
        <taxon>Magnoliopsida</taxon>
        <taxon>eudicotyledons</taxon>
        <taxon>Gunneridae</taxon>
        <taxon>Pentapetalae</taxon>
        <taxon>rosids</taxon>
        <taxon>fabids</taxon>
        <taxon>Celastrales</taxon>
        <taxon>Celastraceae</taxon>
        <taxon>Tripterygium</taxon>
    </lineage>
</organism>
<feature type="transmembrane region" description="Helical" evidence="2">
    <location>
        <begin position="109"/>
        <end position="127"/>
    </location>
</feature>
<keyword evidence="2" id="KW-1133">Transmembrane helix</keyword>
<sequence length="185" mass="21472">MDEVEVSEWEEVQSPSPISEWETITVRDNYIKDNLNVFPPNNHEGLQTSPPDDHQHSSSISSLSSSPVVEERSDNDNWRRLRSRFEILKSGIVRLADRVGCCVIAGKCYWSFGGSVAGGVVLLWLLYRRVWRWRVRICDDRKNQVCQLLLLVKERDKKINELLLQIAHMNELLSARRNVPVIRVY</sequence>
<evidence type="ECO:0000313" key="3">
    <source>
        <dbReference type="EMBL" id="KAF5740912.1"/>
    </source>
</evidence>
<dbReference type="FunCoup" id="A0A7J7D3K6">
    <property type="interactions" value="145"/>
</dbReference>
<proteinExistence type="predicted"/>
<name>A0A7J7D3K6_TRIWF</name>
<evidence type="ECO:0000256" key="2">
    <source>
        <dbReference type="SAM" id="Phobius"/>
    </source>
</evidence>
<feature type="region of interest" description="Disordered" evidence="1">
    <location>
        <begin position="35"/>
        <end position="71"/>
    </location>
</feature>
<gene>
    <name evidence="3" type="ORF">HS088_TW11G00992</name>
</gene>
<accession>A0A7J7D3K6</accession>
<keyword evidence="2" id="KW-0472">Membrane</keyword>
<dbReference type="OrthoDB" id="734536at2759"/>
<dbReference type="InParanoid" id="A0A7J7D3K6"/>
<keyword evidence="4" id="KW-1185">Reference proteome</keyword>